<accession>A0A840ED98</accession>
<name>A0A840ED98_9BACT</name>
<dbReference type="Pfam" id="PF13692">
    <property type="entry name" value="Glyco_trans_1_4"/>
    <property type="match status" value="1"/>
</dbReference>
<gene>
    <name evidence="1" type="ORF">GGR28_002406</name>
</gene>
<dbReference type="EMBL" id="JACIFF010000006">
    <property type="protein sequence ID" value="MBB4079779.1"/>
    <property type="molecule type" value="Genomic_DNA"/>
</dbReference>
<keyword evidence="2" id="KW-1185">Reference proteome</keyword>
<proteinExistence type="predicted"/>
<evidence type="ECO:0000313" key="1">
    <source>
        <dbReference type="EMBL" id="MBB4079779.1"/>
    </source>
</evidence>
<reference evidence="1 2" key="1">
    <citation type="submission" date="2020-08" db="EMBL/GenBank/DDBJ databases">
        <title>Genomic Encyclopedia of Type Strains, Phase IV (KMG-IV): sequencing the most valuable type-strain genomes for metagenomic binning, comparative biology and taxonomic classification.</title>
        <authorList>
            <person name="Goeker M."/>
        </authorList>
    </citation>
    <scope>NUCLEOTIDE SEQUENCE [LARGE SCALE GENOMIC DNA]</scope>
    <source>
        <strain evidence="1 2">DSM 105137</strain>
    </source>
</reference>
<comment type="caution">
    <text evidence="1">The sequence shown here is derived from an EMBL/GenBank/DDBJ whole genome shotgun (WGS) entry which is preliminary data.</text>
</comment>
<sequence>MSRLNLHIISLAIPYPPDYGGAIDIFYKIRALHKLGIGIHLHCFEYGSRARRKELEEYCTAVHYYARKTGIVSQLSLLPYITYSRRSGELLDRLKTNDYPILFEGIHSAYLLLTQELRGRMVSLRSHNIEHDYYQYLAKREKNLFKKLFFYIEAYRLRRLLARLPADLPIAAISPADTDYLKGRFTNAFWLPPFHSNEEVETLTGTGNYALYHGNLSVSENHEVAEALIASFRDKEIKLVIAGKAPSEKLHTLAGIATNIQIVADPDEPAMKELVRHAHVILLPTHQPTGIKLKLIESLYRGRFCVANHAMVANTTLEELVTIEETDFYACTKTLMGRPILNTDIERRKQALEARFNNLRNARLIVEKVNK</sequence>
<evidence type="ECO:0000313" key="2">
    <source>
        <dbReference type="Proteomes" id="UP000576209"/>
    </source>
</evidence>
<dbReference type="RefSeq" id="WP_183496025.1">
    <property type="nucleotide sequence ID" value="NZ_JACIFF010000006.1"/>
</dbReference>
<organism evidence="1 2">
    <name type="scientific">Neolewinella aquimaris</name>
    <dbReference type="NCBI Taxonomy" id="1835722"/>
    <lineage>
        <taxon>Bacteria</taxon>
        <taxon>Pseudomonadati</taxon>
        <taxon>Bacteroidota</taxon>
        <taxon>Saprospiria</taxon>
        <taxon>Saprospirales</taxon>
        <taxon>Lewinellaceae</taxon>
        <taxon>Neolewinella</taxon>
    </lineage>
</organism>
<evidence type="ECO:0008006" key="3">
    <source>
        <dbReference type="Google" id="ProtNLM"/>
    </source>
</evidence>
<dbReference type="Proteomes" id="UP000576209">
    <property type="component" value="Unassembled WGS sequence"/>
</dbReference>
<dbReference type="SUPFAM" id="SSF53756">
    <property type="entry name" value="UDP-Glycosyltransferase/glycogen phosphorylase"/>
    <property type="match status" value="1"/>
</dbReference>
<dbReference type="AlphaFoldDB" id="A0A840ED98"/>
<dbReference type="Gene3D" id="3.40.50.2000">
    <property type="entry name" value="Glycogen Phosphorylase B"/>
    <property type="match status" value="1"/>
</dbReference>
<protein>
    <recommendedName>
        <fullName evidence="3">Mannosyltransferase</fullName>
    </recommendedName>
</protein>